<dbReference type="Pfam" id="PF13432">
    <property type="entry name" value="TPR_16"/>
    <property type="match status" value="1"/>
</dbReference>
<dbReference type="Pfam" id="PF13525">
    <property type="entry name" value="YfiO"/>
    <property type="match status" value="1"/>
</dbReference>
<proteinExistence type="predicted"/>
<evidence type="ECO:0000256" key="1">
    <source>
        <dbReference type="ARBA" id="ARBA00022729"/>
    </source>
</evidence>
<comment type="caution">
    <text evidence="3">The sequence shown here is derived from an EMBL/GenBank/DDBJ whole genome shotgun (WGS) entry which is preliminary data.</text>
</comment>
<evidence type="ECO:0000259" key="2">
    <source>
        <dbReference type="Pfam" id="PF13525"/>
    </source>
</evidence>
<sequence>MAAGEALYQEGRSYEAAGNDKKAISRYKEVYKKYRYADSAPEAKFHEAELLYKQGKLVNSFDAYQELIENFQGSRHYQTAFDRQIKIAHQAADGIIKNNFLGLKSKIGPERVEKMMSKVRDNAPKAPSASAAQFAIGASWQESKIPDKAIGAYRQVSLNYPESKEAPEALYRVGELLMMKSEKGNQNLANLDSARNVFEDVILQYPNHKRAKDSRANIKMIRSQDITRSFEIGKFYESKKEYQSAKFYYNDVLKKAKKGSDLEKETRQRLANLGQ</sequence>
<dbReference type="InterPro" id="IPR019734">
    <property type="entry name" value="TPR_rpt"/>
</dbReference>
<gene>
    <name evidence="3" type="ORF">JIN82_01770</name>
</gene>
<accession>A0A8J7MBD5</accession>
<evidence type="ECO:0000313" key="3">
    <source>
        <dbReference type="EMBL" id="MBK1789876.1"/>
    </source>
</evidence>
<feature type="domain" description="Outer membrane lipoprotein BamD-like" evidence="2">
    <location>
        <begin position="124"/>
        <end position="255"/>
    </location>
</feature>
<dbReference type="InterPro" id="IPR039565">
    <property type="entry name" value="BamD-like"/>
</dbReference>
<dbReference type="SUPFAM" id="SSF48452">
    <property type="entry name" value="TPR-like"/>
    <property type="match status" value="2"/>
</dbReference>
<dbReference type="AlphaFoldDB" id="A0A8J7MBD5"/>
<reference evidence="3" key="1">
    <citation type="submission" date="2021-01" db="EMBL/GenBank/DDBJ databases">
        <title>Modified the classification status of verrucomicrobia.</title>
        <authorList>
            <person name="Feng X."/>
        </authorList>
    </citation>
    <scope>NUCLEOTIDE SEQUENCE</scope>
    <source>
        <strain evidence="3">_KCTC 22039</strain>
    </source>
</reference>
<dbReference type="SMART" id="SM00028">
    <property type="entry name" value="TPR"/>
    <property type="match status" value="4"/>
</dbReference>
<organism evidence="3 4">
    <name type="scientific">Persicirhabdus sediminis</name>
    <dbReference type="NCBI Taxonomy" id="454144"/>
    <lineage>
        <taxon>Bacteria</taxon>
        <taxon>Pseudomonadati</taxon>
        <taxon>Verrucomicrobiota</taxon>
        <taxon>Verrucomicrobiia</taxon>
        <taxon>Verrucomicrobiales</taxon>
        <taxon>Verrucomicrobiaceae</taxon>
        <taxon>Persicirhabdus</taxon>
    </lineage>
</organism>
<protein>
    <submittedName>
        <fullName evidence="3">Tetratricopeptide repeat protein</fullName>
    </submittedName>
</protein>
<name>A0A8J7MBD5_9BACT</name>
<evidence type="ECO:0000313" key="4">
    <source>
        <dbReference type="Proteomes" id="UP000624703"/>
    </source>
</evidence>
<dbReference type="Gene3D" id="1.25.40.10">
    <property type="entry name" value="Tetratricopeptide repeat domain"/>
    <property type="match status" value="2"/>
</dbReference>
<keyword evidence="1" id="KW-0732">Signal</keyword>
<dbReference type="EMBL" id="JAENIM010000009">
    <property type="protein sequence ID" value="MBK1789876.1"/>
    <property type="molecule type" value="Genomic_DNA"/>
</dbReference>
<dbReference type="InterPro" id="IPR011990">
    <property type="entry name" value="TPR-like_helical_dom_sf"/>
</dbReference>
<dbReference type="Proteomes" id="UP000624703">
    <property type="component" value="Unassembled WGS sequence"/>
</dbReference>
<keyword evidence="4" id="KW-1185">Reference proteome</keyword>